<evidence type="ECO:0000313" key="2">
    <source>
        <dbReference type="EMBL" id="CAH8355197.1"/>
    </source>
</evidence>
<name>A0ABC8KBI9_ERUVS</name>
<proteinExistence type="predicted"/>
<dbReference type="EMBL" id="CAKOAT010204710">
    <property type="protein sequence ID" value="CAH8355197.1"/>
    <property type="molecule type" value="Genomic_DNA"/>
</dbReference>
<dbReference type="Proteomes" id="UP001642260">
    <property type="component" value="Unassembled WGS sequence"/>
</dbReference>
<reference evidence="2 3" key="1">
    <citation type="submission" date="2022-03" db="EMBL/GenBank/DDBJ databases">
        <authorList>
            <person name="Macdonald S."/>
            <person name="Ahmed S."/>
            <person name="Newling K."/>
        </authorList>
    </citation>
    <scope>NUCLEOTIDE SEQUENCE [LARGE SCALE GENOMIC DNA]</scope>
</reference>
<evidence type="ECO:0000313" key="3">
    <source>
        <dbReference type="Proteomes" id="UP001642260"/>
    </source>
</evidence>
<keyword evidence="1" id="KW-0812">Transmembrane</keyword>
<keyword evidence="1" id="KW-1133">Transmembrane helix</keyword>
<evidence type="ECO:0000256" key="1">
    <source>
        <dbReference type="SAM" id="Phobius"/>
    </source>
</evidence>
<gene>
    <name evidence="2" type="ORF">ERUC_LOCUS20952</name>
</gene>
<keyword evidence="1" id="KW-0472">Membrane</keyword>
<protein>
    <submittedName>
        <fullName evidence="2">Uncharacterized protein</fullName>
    </submittedName>
</protein>
<keyword evidence="3" id="KW-1185">Reference proteome</keyword>
<sequence length="98" mass="11081">MSESERFPTLSTGIHLTGKWNPLLRSISTAGSRRRVDIVMGSTVDSDYSPKRSSSNEQTGSIMLLGCDTPLVLTLTSTLLLLFWKVFFCLLKRENWKR</sequence>
<dbReference type="AlphaFoldDB" id="A0ABC8KBI9"/>
<comment type="caution">
    <text evidence="2">The sequence shown here is derived from an EMBL/GenBank/DDBJ whole genome shotgun (WGS) entry which is preliminary data.</text>
</comment>
<organism evidence="2 3">
    <name type="scientific">Eruca vesicaria subsp. sativa</name>
    <name type="common">Garden rocket</name>
    <name type="synonym">Eruca sativa</name>
    <dbReference type="NCBI Taxonomy" id="29727"/>
    <lineage>
        <taxon>Eukaryota</taxon>
        <taxon>Viridiplantae</taxon>
        <taxon>Streptophyta</taxon>
        <taxon>Embryophyta</taxon>
        <taxon>Tracheophyta</taxon>
        <taxon>Spermatophyta</taxon>
        <taxon>Magnoliopsida</taxon>
        <taxon>eudicotyledons</taxon>
        <taxon>Gunneridae</taxon>
        <taxon>Pentapetalae</taxon>
        <taxon>rosids</taxon>
        <taxon>malvids</taxon>
        <taxon>Brassicales</taxon>
        <taxon>Brassicaceae</taxon>
        <taxon>Brassiceae</taxon>
        <taxon>Eruca</taxon>
    </lineage>
</organism>
<accession>A0ABC8KBI9</accession>
<feature type="transmembrane region" description="Helical" evidence="1">
    <location>
        <begin position="71"/>
        <end position="91"/>
    </location>
</feature>